<reference evidence="1" key="1">
    <citation type="submission" date="2018-05" db="EMBL/GenBank/DDBJ databases">
        <authorList>
            <person name="Lanie J.A."/>
            <person name="Ng W.-L."/>
            <person name="Kazmierczak K.M."/>
            <person name="Andrzejewski T.M."/>
            <person name="Davidsen T.M."/>
            <person name="Wayne K.J."/>
            <person name="Tettelin H."/>
            <person name="Glass J.I."/>
            <person name="Rusch D."/>
            <person name="Podicherti R."/>
            <person name="Tsui H.-C.T."/>
            <person name="Winkler M.E."/>
        </authorList>
    </citation>
    <scope>NUCLEOTIDE SEQUENCE</scope>
</reference>
<evidence type="ECO:0000313" key="1">
    <source>
        <dbReference type="EMBL" id="SUZ68592.1"/>
    </source>
</evidence>
<dbReference type="AlphaFoldDB" id="A0A381PNJ3"/>
<organism evidence="1">
    <name type="scientific">marine metagenome</name>
    <dbReference type="NCBI Taxonomy" id="408172"/>
    <lineage>
        <taxon>unclassified sequences</taxon>
        <taxon>metagenomes</taxon>
        <taxon>ecological metagenomes</taxon>
    </lineage>
</organism>
<accession>A0A381PNJ3</accession>
<name>A0A381PNJ3_9ZZZZ</name>
<dbReference type="EMBL" id="UINC01001039">
    <property type="protein sequence ID" value="SUZ68592.1"/>
    <property type="molecule type" value="Genomic_DNA"/>
</dbReference>
<proteinExistence type="predicted"/>
<gene>
    <name evidence="1" type="ORF">METZ01_LOCUS21446</name>
</gene>
<protein>
    <submittedName>
        <fullName evidence="1">Uncharacterized protein</fullName>
    </submittedName>
</protein>
<sequence length="33" mass="3984">MTLRFNCLRWYHVDASASTESEWRLRQRESPGT</sequence>